<protein>
    <recommendedName>
        <fullName evidence="9">Flagellar assembly protein FliH/Type III secretion system HrpE domain-containing protein</fullName>
    </recommendedName>
</protein>
<dbReference type="PANTHER" id="PTHR34982:SF1">
    <property type="entry name" value="FLAGELLAR ASSEMBLY PROTEIN FLIH"/>
    <property type="match status" value="1"/>
</dbReference>
<dbReference type="GO" id="GO:0015031">
    <property type="term" value="P:protein transport"/>
    <property type="evidence" value="ECO:0007669"/>
    <property type="project" value="UniProtKB-KW"/>
</dbReference>
<evidence type="ECO:0000256" key="7">
    <source>
        <dbReference type="ARBA" id="ARBA00022927"/>
    </source>
</evidence>
<sequence>MNQNLQAILLEAAHKALGAGMPRITTASPIRKAGSVGAEPYAAYDVSLREFYIPGHTRREEPSEEQKMVLGLRMMVQKLQKENAALKKALIEGKEQAYQKGLADGQKSGETVGYEKGRSSLQAALATVQQSIASVLKSFESKKLEVLNNSERKTLEIVFQAVEQIIKRECGLDPAIVTSVLKAALAEVSRTDRIVVKVNPQDVSAVQMGKEFWAPVNARLSEVRIEEDGRVERGGCIIESSSGTVDARMSTQLIELRETFLRCWEQGAGSVS</sequence>
<evidence type="ECO:0000256" key="8">
    <source>
        <dbReference type="ARBA" id="ARBA00023225"/>
    </source>
</evidence>
<evidence type="ECO:0000259" key="9">
    <source>
        <dbReference type="Pfam" id="PF02108"/>
    </source>
</evidence>
<keyword evidence="7" id="KW-0653">Protein transport</keyword>
<dbReference type="GO" id="GO:0005829">
    <property type="term" value="C:cytosol"/>
    <property type="evidence" value="ECO:0007669"/>
    <property type="project" value="TreeGrafter"/>
</dbReference>
<dbReference type="InterPro" id="IPR051472">
    <property type="entry name" value="T3SS_Stator/FliH"/>
</dbReference>
<proteinExistence type="inferred from homology"/>
<evidence type="ECO:0000256" key="2">
    <source>
        <dbReference type="ARBA" id="ARBA00004496"/>
    </source>
</evidence>
<dbReference type="EMBL" id="MFYX01000157">
    <property type="protein sequence ID" value="OGJ99910.1"/>
    <property type="molecule type" value="Genomic_DNA"/>
</dbReference>
<evidence type="ECO:0000256" key="5">
    <source>
        <dbReference type="ARBA" id="ARBA00022490"/>
    </source>
</evidence>
<comment type="subcellular location">
    <subcellularLocation>
        <location evidence="2">Cytoplasm</location>
    </subcellularLocation>
</comment>
<organism evidence="10 11">
    <name type="scientific">Candidatus Raymondbacteria bacterium RIFOXYD12_FULL_49_13</name>
    <dbReference type="NCBI Taxonomy" id="1817890"/>
    <lineage>
        <taxon>Bacteria</taxon>
        <taxon>Raymondiibacteriota</taxon>
    </lineage>
</organism>
<evidence type="ECO:0000313" key="11">
    <source>
        <dbReference type="Proteomes" id="UP000179243"/>
    </source>
</evidence>
<dbReference type="GO" id="GO:0071973">
    <property type="term" value="P:bacterial-type flagellum-dependent cell motility"/>
    <property type="evidence" value="ECO:0007669"/>
    <property type="project" value="InterPro"/>
</dbReference>
<dbReference type="Pfam" id="PF02108">
    <property type="entry name" value="FliH"/>
    <property type="match status" value="1"/>
</dbReference>
<dbReference type="AlphaFoldDB" id="A0A1F7EZU6"/>
<keyword evidence="6" id="KW-1005">Bacterial flagellum biogenesis</keyword>
<evidence type="ECO:0000256" key="6">
    <source>
        <dbReference type="ARBA" id="ARBA00022795"/>
    </source>
</evidence>
<comment type="caution">
    <text evidence="10">The sequence shown here is derived from an EMBL/GenBank/DDBJ whole genome shotgun (WGS) entry which is preliminary data.</text>
</comment>
<dbReference type="PANTHER" id="PTHR34982">
    <property type="entry name" value="YOP PROTEINS TRANSLOCATION PROTEIN L"/>
    <property type="match status" value="1"/>
</dbReference>
<gene>
    <name evidence="10" type="ORF">A2519_00195</name>
</gene>
<accession>A0A1F7EZU6</accession>
<comment type="similarity">
    <text evidence="3">Belongs to the FliH family.</text>
</comment>
<name>A0A1F7EZU6_UNCRA</name>
<dbReference type="PRINTS" id="PR01003">
    <property type="entry name" value="FLGFLIH"/>
</dbReference>
<dbReference type="Proteomes" id="UP000179243">
    <property type="component" value="Unassembled WGS sequence"/>
</dbReference>
<evidence type="ECO:0000256" key="4">
    <source>
        <dbReference type="ARBA" id="ARBA00022448"/>
    </source>
</evidence>
<dbReference type="InterPro" id="IPR018035">
    <property type="entry name" value="Flagellar_FliH/T3SS_HrpE"/>
</dbReference>
<dbReference type="GO" id="GO:0044781">
    <property type="term" value="P:bacterial-type flagellum organization"/>
    <property type="evidence" value="ECO:0007669"/>
    <property type="project" value="UniProtKB-KW"/>
</dbReference>
<evidence type="ECO:0000313" key="10">
    <source>
        <dbReference type="EMBL" id="OGJ99910.1"/>
    </source>
</evidence>
<keyword evidence="5" id="KW-0963">Cytoplasm</keyword>
<keyword evidence="8" id="KW-1006">Bacterial flagellum protein export</keyword>
<evidence type="ECO:0000256" key="1">
    <source>
        <dbReference type="ARBA" id="ARBA00003041"/>
    </source>
</evidence>
<comment type="function">
    <text evidence="1">Needed for flagellar regrowth and assembly.</text>
</comment>
<reference evidence="10 11" key="1">
    <citation type="journal article" date="2016" name="Nat. Commun.">
        <title>Thousands of microbial genomes shed light on interconnected biogeochemical processes in an aquifer system.</title>
        <authorList>
            <person name="Anantharaman K."/>
            <person name="Brown C.T."/>
            <person name="Hug L.A."/>
            <person name="Sharon I."/>
            <person name="Castelle C.J."/>
            <person name="Probst A.J."/>
            <person name="Thomas B.C."/>
            <person name="Singh A."/>
            <person name="Wilkins M.J."/>
            <person name="Karaoz U."/>
            <person name="Brodie E.L."/>
            <person name="Williams K.H."/>
            <person name="Hubbard S.S."/>
            <person name="Banfield J.F."/>
        </authorList>
    </citation>
    <scope>NUCLEOTIDE SEQUENCE [LARGE SCALE GENOMIC DNA]</scope>
</reference>
<dbReference type="GO" id="GO:0003774">
    <property type="term" value="F:cytoskeletal motor activity"/>
    <property type="evidence" value="ECO:0007669"/>
    <property type="project" value="InterPro"/>
</dbReference>
<dbReference type="InterPro" id="IPR000563">
    <property type="entry name" value="Flag_FliH"/>
</dbReference>
<feature type="domain" description="Flagellar assembly protein FliH/Type III secretion system HrpE" evidence="9">
    <location>
        <begin position="129"/>
        <end position="253"/>
    </location>
</feature>
<dbReference type="GO" id="GO:0009288">
    <property type="term" value="C:bacterial-type flagellum"/>
    <property type="evidence" value="ECO:0007669"/>
    <property type="project" value="InterPro"/>
</dbReference>
<evidence type="ECO:0000256" key="3">
    <source>
        <dbReference type="ARBA" id="ARBA00006602"/>
    </source>
</evidence>
<keyword evidence="4" id="KW-0813">Transport</keyword>